<dbReference type="GO" id="GO:0044550">
    <property type="term" value="P:secondary metabolite biosynthetic process"/>
    <property type="evidence" value="ECO:0007669"/>
    <property type="project" value="TreeGrafter"/>
</dbReference>
<feature type="domain" description="AMP-dependent synthetase/ligase" evidence="1">
    <location>
        <begin position="9"/>
        <end position="367"/>
    </location>
</feature>
<dbReference type="Proteomes" id="UP000284543">
    <property type="component" value="Unassembled WGS sequence"/>
</dbReference>
<dbReference type="SUPFAM" id="SSF56801">
    <property type="entry name" value="Acetyl-CoA synthetase-like"/>
    <property type="match status" value="1"/>
</dbReference>
<reference evidence="2 3" key="1">
    <citation type="submission" date="2018-08" db="EMBL/GenBank/DDBJ databases">
        <title>A genome reference for cultivated species of the human gut microbiota.</title>
        <authorList>
            <person name="Zou Y."/>
            <person name="Xue W."/>
            <person name="Luo G."/>
        </authorList>
    </citation>
    <scope>NUCLEOTIDE SEQUENCE [LARGE SCALE GENOMIC DNA]</scope>
    <source>
        <strain evidence="2 3">AF14-18</strain>
    </source>
</reference>
<evidence type="ECO:0000313" key="2">
    <source>
        <dbReference type="EMBL" id="RGV68299.1"/>
    </source>
</evidence>
<dbReference type="Gene3D" id="3.40.50.12780">
    <property type="entry name" value="N-terminal domain of ligase-like"/>
    <property type="match status" value="1"/>
</dbReference>
<name>A0A412YSH2_9FIRM</name>
<evidence type="ECO:0000313" key="3">
    <source>
        <dbReference type="Proteomes" id="UP000284543"/>
    </source>
</evidence>
<dbReference type="AlphaFoldDB" id="A0A412YSH2"/>
<dbReference type="GO" id="GO:0031177">
    <property type="term" value="F:phosphopantetheine binding"/>
    <property type="evidence" value="ECO:0007669"/>
    <property type="project" value="TreeGrafter"/>
</dbReference>
<comment type="caution">
    <text evidence="2">The sequence shown here is derived from an EMBL/GenBank/DDBJ whole genome shotgun (WGS) entry which is preliminary data.</text>
</comment>
<dbReference type="InterPro" id="IPR045851">
    <property type="entry name" value="AMP-bd_C_sf"/>
</dbReference>
<dbReference type="RefSeq" id="WP_118019802.1">
    <property type="nucleotide sequence ID" value="NZ_CAUHGS010000010.1"/>
</dbReference>
<evidence type="ECO:0000259" key="1">
    <source>
        <dbReference type="Pfam" id="PF00501"/>
    </source>
</evidence>
<accession>A0A412YSH2</accession>
<proteinExistence type="predicted"/>
<dbReference type="GO" id="GO:0005737">
    <property type="term" value="C:cytoplasm"/>
    <property type="evidence" value="ECO:0007669"/>
    <property type="project" value="TreeGrafter"/>
</dbReference>
<dbReference type="GO" id="GO:0043041">
    <property type="term" value="P:amino acid activation for nonribosomal peptide biosynthetic process"/>
    <property type="evidence" value="ECO:0007669"/>
    <property type="project" value="TreeGrafter"/>
</dbReference>
<dbReference type="PANTHER" id="PTHR45527:SF1">
    <property type="entry name" value="FATTY ACID SYNTHASE"/>
    <property type="match status" value="1"/>
</dbReference>
<dbReference type="EMBL" id="QRZM01000031">
    <property type="protein sequence ID" value="RGV68299.1"/>
    <property type="molecule type" value="Genomic_DNA"/>
</dbReference>
<dbReference type="InterPro" id="IPR042099">
    <property type="entry name" value="ANL_N_sf"/>
</dbReference>
<protein>
    <submittedName>
        <fullName evidence="2">Amino acid adenylation domain-containing protein</fullName>
    </submittedName>
</protein>
<dbReference type="NCBIfam" id="TIGR01733">
    <property type="entry name" value="AA-adenyl-dom"/>
    <property type="match status" value="1"/>
</dbReference>
<dbReference type="InterPro" id="IPR000873">
    <property type="entry name" value="AMP-dep_synth/lig_dom"/>
</dbReference>
<dbReference type="PANTHER" id="PTHR45527">
    <property type="entry name" value="NONRIBOSOMAL PEPTIDE SYNTHETASE"/>
    <property type="match status" value="1"/>
</dbReference>
<organism evidence="2 3">
    <name type="scientific">Enterocloster bolteae</name>
    <dbReference type="NCBI Taxonomy" id="208479"/>
    <lineage>
        <taxon>Bacteria</taxon>
        <taxon>Bacillati</taxon>
        <taxon>Bacillota</taxon>
        <taxon>Clostridia</taxon>
        <taxon>Lachnospirales</taxon>
        <taxon>Lachnospiraceae</taxon>
        <taxon>Enterocloster</taxon>
    </lineage>
</organism>
<gene>
    <name evidence="2" type="ORF">DWW02_29365</name>
</gene>
<sequence length="505" mass="56273">MIQNILSFLEESAEAHPRKTAFADEHTSLTYRGLSDLSMRIGSILAQKTGPRRPVPVLTEKNVFTLSAFMGIVRAGCFYVCLDANQPAERLNRILDTLKADLMIADKESLDLAGGISFSGEILFLEDLKSLPDDALNSSLLASIRRQAADTDPLYGIFTSGSTGVPKGVVVSHRSVIDFIQHFTDLFHITQDDVIGNQAPFDFDVSVKDIYSALKTGATMEIIPKKLFSIPTGLLDYLCDRKITTAIWAVSALCIITTLKGFTYRIPSHLNKILFSGEVMPVKHLNTWRSYLPDALFVNLYGPTEITCNCTYYVVDREFEPGTPIPIGVPFPNETVFLLDESNRLVTEPGQNGELCVAGTALALGYYRDPKRTATAFVQNPLNLCYPEIIYRTGDLACYGRDGLLYFNGRKDFQIKHMGHRIELGEIEAALETVEGVDRAVCLFLEEKNKIAAFYEGAAVKRDIAVGLEHLLPRYMFPALYRNLTELPRTKNGKVDRQALRRLYG</sequence>
<dbReference type="CDD" id="cd05930">
    <property type="entry name" value="A_NRPS"/>
    <property type="match status" value="1"/>
</dbReference>
<dbReference type="Pfam" id="PF00501">
    <property type="entry name" value="AMP-binding"/>
    <property type="match status" value="1"/>
</dbReference>
<dbReference type="InterPro" id="IPR010071">
    <property type="entry name" value="AA_adenyl_dom"/>
</dbReference>
<dbReference type="Gene3D" id="3.30.300.30">
    <property type="match status" value="1"/>
</dbReference>